<dbReference type="GO" id="GO:0031369">
    <property type="term" value="F:translation initiation factor binding"/>
    <property type="evidence" value="ECO:0007669"/>
    <property type="project" value="InterPro"/>
</dbReference>
<dbReference type="GO" id="GO:0003723">
    <property type="term" value="F:RNA binding"/>
    <property type="evidence" value="ECO:0007669"/>
    <property type="project" value="InterPro"/>
</dbReference>
<evidence type="ECO:0000259" key="5">
    <source>
        <dbReference type="Pfam" id="PF05470"/>
    </source>
</evidence>
<dbReference type="PANTHER" id="PTHR13937:SF0">
    <property type="entry name" value="EUKARYOTIC TRANSLATION INITIATION FACTOR 3 SUBUNIT C-RELATED"/>
    <property type="match status" value="1"/>
</dbReference>
<dbReference type="AlphaFoldDB" id="A0A0S4KNY3"/>
<sequence>MTLCSWATFFFSSSLRKKMASNFRFDSDSEGDDVSEHTRSDVSSPVPQDDDDGPRPYWFEFTEEEDEEEVREVLSKEQRSANELFAIFDKYDWSVTNSDFAEAQKFFADLVTKTKIHMEKFDIRKIVELNEATNDDEDQVRSLWGILQESVAEDEMIEQGLRRSDDEDAAAKPGYNRLVRLQEERIKFRAYLEAQKEQAKVAIARAEEEDEGEVTESVLLGRLEDAWLGKRKDKRVNGAQSCFEIAKTATDLKFADVAITAEVVYALLSLKEESRRVVSIPCATLTRYFDKLLAIIKPILSRKDIVDNFDALKENITGDAPESNEQTFRSGIVIPGGIVSVCSTLFGELRSSLVFTKIFEVDYKSLLLKENELSDFIDQCFSYTNSKSGKASLAKNLLAIVGQRSESAHGKLFALLPTSERSRALLAADVATTVQNLTNVLVNDNISILYNVYQLALQGKFQEGKDAILRSGIADERDYNYWNDEFSMMYNRVVAQLGLAAFAAAKFQEASECLQKIFVSGYDQKSAERVRSRDEVRTSIGQEAPRTDDSNAQLAWRDLLVPAHFEISYDHLELAALVSEVILDAVADARRPYQHKKRSIIARQIKFPKYQHNVSGNPNNTTETLRAVVAALKNGEGKEISRLIQAVPAWDSFPQYNTTPQDNDERS</sequence>
<evidence type="ECO:0000256" key="4">
    <source>
        <dbReference type="SAM" id="MobiDB-lite"/>
    </source>
</evidence>
<dbReference type="GO" id="GO:0005852">
    <property type="term" value="C:eukaryotic translation initiation factor 3 complex"/>
    <property type="evidence" value="ECO:0007669"/>
    <property type="project" value="InterPro"/>
</dbReference>
<reference evidence="7" key="1">
    <citation type="submission" date="2015-09" db="EMBL/GenBank/DDBJ databases">
        <authorList>
            <consortium name="Pathogen Informatics"/>
        </authorList>
    </citation>
    <scope>NUCLEOTIDE SEQUENCE [LARGE SCALE GENOMIC DNA]</scope>
    <source>
        <strain evidence="7">Lake Konstanz</strain>
    </source>
</reference>
<name>A0A0S4KNY3_BODSA</name>
<protein>
    <submittedName>
        <fullName evidence="6">Eukaryotic translation initiation factor 3 subunit 8, putative</fullName>
    </submittedName>
</protein>
<dbReference type="OMA" id="HAEMEYR"/>
<dbReference type="PANTHER" id="PTHR13937">
    <property type="entry name" value="EUKARYOTIC TRANSLATION INITATION FACTOR 3, SUBUNIT 8 EIF3S8 -RELATED"/>
    <property type="match status" value="1"/>
</dbReference>
<keyword evidence="1" id="KW-0963">Cytoplasm</keyword>
<feature type="region of interest" description="Disordered" evidence="4">
    <location>
        <begin position="26"/>
        <end position="55"/>
    </location>
</feature>
<dbReference type="EMBL" id="CYKH01002055">
    <property type="protein sequence ID" value="CUI15330.1"/>
    <property type="molecule type" value="Genomic_DNA"/>
</dbReference>
<dbReference type="InterPro" id="IPR008905">
    <property type="entry name" value="EIF3C_N_dom"/>
</dbReference>
<keyword evidence="7" id="KW-1185">Reference proteome</keyword>
<evidence type="ECO:0000256" key="3">
    <source>
        <dbReference type="ARBA" id="ARBA00022917"/>
    </source>
</evidence>
<organism evidence="6 7">
    <name type="scientific">Bodo saltans</name>
    <name type="common">Flagellated protozoan</name>
    <dbReference type="NCBI Taxonomy" id="75058"/>
    <lineage>
        <taxon>Eukaryota</taxon>
        <taxon>Discoba</taxon>
        <taxon>Euglenozoa</taxon>
        <taxon>Kinetoplastea</taxon>
        <taxon>Metakinetoplastina</taxon>
        <taxon>Eubodonida</taxon>
        <taxon>Bodonidae</taxon>
        <taxon>Bodo</taxon>
    </lineage>
</organism>
<dbReference type="Proteomes" id="UP000051952">
    <property type="component" value="Unassembled WGS sequence"/>
</dbReference>
<dbReference type="GO" id="GO:0003743">
    <property type="term" value="F:translation initiation factor activity"/>
    <property type="evidence" value="ECO:0007669"/>
    <property type="project" value="UniProtKB-KW"/>
</dbReference>
<evidence type="ECO:0000313" key="7">
    <source>
        <dbReference type="Proteomes" id="UP000051952"/>
    </source>
</evidence>
<proteinExistence type="predicted"/>
<feature type="domain" description="Eukaryotic translation initiation factor 3 subunit C N-terminal" evidence="5">
    <location>
        <begin position="183"/>
        <end position="583"/>
    </location>
</feature>
<gene>
    <name evidence="6" type="ORF">BSAL_37995</name>
</gene>
<evidence type="ECO:0000256" key="1">
    <source>
        <dbReference type="ARBA" id="ARBA00022490"/>
    </source>
</evidence>
<keyword evidence="3" id="KW-0648">Protein biosynthesis</keyword>
<keyword evidence="2 6" id="KW-0396">Initiation factor</keyword>
<dbReference type="OrthoDB" id="29647at2759"/>
<dbReference type="InterPro" id="IPR027516">
    <property type="entry name" value="EIF3C"/>
</dbReference>
<evidence type="ECO:0000256" key="2">
    <source>
        <dbReference type="ARBA" id="ARBA00022540"/>
    </source>
</evidence>
<accession>A0A0S4KNY3</accession>
<evidence type="ECO:0000313" key="6">
    <source>
        <dbReference type="EMBL" id="CUI15330.1"/>
    </source>
</evidence>
<dbReference type="VEuPathDB" id="TriTrypDB:BSAL_37995"/>
<dbReference type="Pfam" id="PF05470">
    <property type="entry name" value="eIF-3c_N"/>
    <property type="match status" value="1"/>
</dbReference>